<dbReference type="InterPro" id="IPR025520">
    <property type="entry name" value="DUF4408"/>
</dbReference>
<keyword evidence="2" id="KW-0812">Transmembrane</keyword>
<protein>
    <recommendedName>
        <fullName evidence="3">DUF4408 domain-containing protein</fullName>
    </recommendedName>
</protein>
<name>A9NMZ2_PICSI</name>
<reference evidence="4" key="1">
    <citation type="journal article" date="2008" name="BMC Genomics">
        <title>A conifer genomics resource of 200,000 spruce (Picea spp.) ESTs and 6,464 high-quality, sequence-finished full-length cDNAs for Sitka spruce (Picea sitchensis).</title>
        <authorList>
            <person name="Ralph S.G."/>
            <person name="Chun H.J."/>
            <person name="Kolosova N."/>
            <person name="Cooper D."/>
            <person name="Oddy C."/>
            <person name="Ritland C.E."/>
            <person name="Kirkpatrick R."/>
            <person name="Moore R."/>
            <person name="Barber S."/>
            <person name="Holt R.A."/>
            <person name="Jones S.J."/>
            <person name="Marra M.A."/>
            <person name="Douglas C.J."/>
            <person name="Ritland K."/>
            <person name="Bohlmann J."/>
        </authorList>
    </citation>
    <scope>NUCLEOTIDE SEQUENCE</scope>
    <source>
        <tissue evidence="4">Green portion of the leader tissue</tissue>
    </source>
</reference>
<dbReference type="EMBL" id="EF082648">
    <property type="protein sequence ID" value="ABK22003.1"/>
    <property type="molecule type" value="mRNA"/>
</dbReference>
<proteinExistence type="evidence at transcript level"/>
<evidence type="ECO:0000313" key="4">
    <source>
        <dbReference type="EMBL" id="ABK22003.1"/>
    </source>
</evidence>
<evidence type="ECO:0000256" key="1">
    <source>
        <dbReference type="SAM" id="MobiDB-lite"/>
    </source>
</evidence>
<dbReference type="InterPro" id="IPR008480">
    <property type="entry name" value="DUF761_pln"/>
</dbReference>
<feature type="domain" description="DUF4408" evidence="3">
    <location>
        <begin position="15"/>
        <end position="44"/>
    </location>
</feature>
<dbReference type="PANTHER" id="PTHR33098:SF53">
    <property type="entry name" value="OS05G0540900 PROTEIN"/>
    <property type="match status" value="1"/>
</dbReference>
<keyword evidence="2" id="KW-0472">Membrane</keyword>
<dbReference type="PANTHER" id="PTHR33098">
    <property type="entry name" value="COTTON FIBER (DUF761)"/>
    <property type="match status" value="1"/>
</dbReference>
<keyword evidence="2" id="KW-1133">Transmembrane helix</keyword>
<dbReference type="Pfam" id="PF05553">
    <property type="entry name" value="DUF761"/>
    <property type="match status" value="1"/>
</dbReference>
<feature type="region of interest" description="Disordered" evidence="1">
    <location>
        <begin position="102"/>
        <end position="167"/>
    </location>
</feature>
<evidence type="ECO:0000256" key="2">
    <source>
        <dbReference type="SAM" id="Phobius"/>
    </source>
</evidence>
<accession>A9NMZ2</accession>
<feature type="compositionally biased region" description="Basic and acidic residues" evidence="1">
    <location>
        <begin position="102"/>
        <end position="117"/>
    </location>
</feature>
<dbReference type="Pfam" id="PF14364">
    <property type="entry name" value="DUF4408"/>
    <property type="match status" value="1"/>
</dbReference>
<organism evidence="4">
    <name type="scientific">Picea sitchensis</name>
    <name type="common">Sitka spruce</name>
    <name type="synonym">Pinus sitchensis</name>
    <dbReference type="NCBI Taxonomy" id="3332"/>
    <lineage>
        <taxon>Eukaryota</taxon>
        <taxon>Viridiplantae</taxon>
        <taxon>Streptophyta</taxon>
        <taxon>Embryophyta</taxon>
        <taxon>Tracheophyta</taxon>
        <taxon>Spermatophyta</taxon>
        <taxon>Pinopsida</taxon>
        <taxon>Pinidae</taxon>
        <taxon>Conifers I</taxon>
        <taxon>Pinales</taxon>
        <taxon>Pinaceae</taxon>
        <taxon>Picea</taxon>
    </lineage>
</organism>
<evidence type="ECO:0000259" key="3">
    <source>
        <dbReference type="Pfam" id="PF14364"/>
    </source>
</evidence>
<dbReference type="AlphaFoldDB" id="A9NMZ2"/>
<feature type="transmembrane region" description="Helical" evidence="2">
    <location>
        <begin position="20"/>
        <end position="42"/>
    </location>
</feature>
<sequence length="237" mass="26873">MLFVYCRTVMEALSQMWVAMLSWFTPTVLFVLLNAVIGTIVVTSGMRQSNNTNANKDLRRNPSLLYRLSSFGLYRGKVEEVVEFENQEEEEEKMPDAVVVEEEKPRAKMPEERKSQVEVKTGGTSVKTQKKKISNGLGRSKSDTPPTADLHPTPLPRKLKKSGTFESPFSHFDSQALSVLEATPEVVNTVESDDNGPEDTEEVNAKADDFINKFKHQLKLQRLESIMRYKDMINRGK</sequence>